<evidence type="ECO:0000256" key="11">
    <source>
        <dbReference type="ARBA" id="ARBA00023136"/>
    </source>
</evidence>
<dbReference type="Pfam" id="PF00512">
    <property type="entry name" value="HisKA"/>
    <property type="match status" value="1"/>
</dbReference>
<feature type="transmembrane region" description="Helical" evidence="13">
    <location>
        <begin position="157"/>
        <end position="179"/>
    </location>
</feature>
<dbReference type="InterPro" id="IPR005467">
    <property type="entry name" value="His_kinase_dom"/>
</dbReference>
<gene>
    <name evidence="16" type="ORF">YM304_05580</name>
</gene>
<dbReference type="Gene3D" id="1.10.287.130">
    <property type="match status" value="1"/>
</dbReference>
<dbReference type="SMART" id="SM00304">
    <property type="entry name" value="HAMP"/>
    <property type="match status" value="1"/>
</dbReference>
<comment type="catalytic activity">
    <reaction evidence="1">
        <text>ATP + protein L-histidine = ADP + protein N-phospho-L-histidine.</text>
        <dbReference type="EC" id="2.7.13.3"/>
    </reaction>
</comment>
<evidence type="ECO:0000259" key="14">
    <source>
        <dbReference type="PROSITE" id="PS50109"/>
    </source>
</evidence>
<dbReference type="PROSITE" id="PS50885">
    <property type="entry name" value="HAMP"/>
    <property type="match status" value="1"/>
</dbReference>
<keyword evidence="5" id="KW-0597">Phosphoprotein</keyword>
<evidence type="ECO:0000256" key="12">
    <source>
        <dbReference type="SAM" id="MobiDB-lite"/>
    </source>
</evidence>
<comment type="cofactor">
    <cofactor evidence="2">
        <name>a divalent metal cation</name>
        <dbReference type="ChEBI" id="CHEBI:60240"/>
    </cofactor>
</comment>
<evidence type="ECO:0000256" key="13">
    <source>
        <dbReference type="SAM" id="Phobius"/>
    </source>
</evidence>
<evidence type="ECO:0000256" key="2">
    <source>
        <dbReference type="ARBA" id="ARBA00001968"/>
    </source>
</evidence>
<evidence type="ECO:0000256" key="8">
    <source>
        <dbReference type="ARBA" id="ARBA00022777"/>
    </source>
</evidence>
<dbReference type="Pfam" id="PF02518">
    <property type="entry name" value="HATPase_c"/>
    <property type="match status" value="1"/>
</dbReference>
<evidence type="ECO:0000256" key="10">
    <source>
        <dbReference type="ARBA" id="ARBA00023012"/>
    </source>
</evidence>
<dbReference type="PANTHER" id="PTHR45436">
    <property type="entry name" value="SENSOR HISTIDINE KINASE YKOH"/>
    <property type="match status" value="1"/>
</dbReference>
<keyword evidence="8 16" id="KW-0418">Kinase</keyword>
<dbReference type="KEGG" id="aym:YM304_05580"/>
<keyword evidence="6 16" id="KW-0808">Transferase</keyword>
<dbReference type="OrthoDB" id="9786919at2"/>
<comment type="subcellular location">
    <subcellularLocation>
        <location evidence="3">Cell membrane</location>
    </subcellularLocation>
</comment>
<sequence length="455" mass="49057">MKLRTRVLFGFAMIFAVVIAAGVFTVNAQRNQLYEQIDERLTSTPLPPDTRDRPVGGAPGRGGAQPLDDANVSDVYVAVITPDDTVHPAIEGQLLSDLPDVQSLVDDRPTDTTFVTTDGVAGTSKFRVLFMPSTDTSLAAIIAVPVDDVDDTIRQLALTYLGVAGLILLALILIASWISRFGLRPISAMTDVAEAISSGERDRRAEVTDLSTEAGRLGHAFNVMLDDRDAGEERLRQFVSNASHELRTPLTSIRGYLDLYAAGGFRQPGELDDAMRRLHVEAERMNLLVEDLLVLAKFDEEQPLDIASVRVDDMARDVVALALAGHPDREILVDATDEIEVAADRLRLHQALAVLVDNATRHTPDDATIRVTAARTPSHVELAVSDAGPGLTPEEAAVVFDRFSRGDRSRARRTGGSGLGLSIAQAIVHAHGGEIDVTSAPGEGATFTIRLPQRD</sequence>
<keyword evidence="7 13" id="KW-0812">Transmembrane</keyword>
<keyword evidence="9 13" id="KW-1133">Transmembrane helix</keyword>
<dbReference type="Gene3D" id="3.30.565.10">
    <property type="entry name" value="Histidine kinase-like ATPase, C-terminal domain"/>
    <property type="match status" value="1"/>
</dbReference>
<dbReference type="InterPro" id="IPR036890">
    <property type="entry name" value="HATPase_C_sf"/>
</dbReference>
<dbReference type="SUPFAM" id="SSF158472">
    <property type="entry name" value="HAMP domain-like"/>
    <property type="match status" value="1"/>
</dbReference>
<dbReference type="InterPro" id="IPR050428">
    <property type="entry name" value="TCS_sensor_his_kinase"/>
</dbReference>
<evidence type="ECO:0000256" key="5">
    <source>
        <dbReference type="ARBA" id="ARBA00022553"/>
    </source>
</evidence>
<dbReference type="SUPFAM" id="SSF55874">
    <property type="entry name" value="ATPase domain of HSP90 chaperone/DNA topoisomerase II/histidine kinase"/>
    <property type="match status" value="1"/>
</dbReference>
<dbReference type="PRINTS" id="PR00344">
    <property type="entry name" value="BCTRLSENSOR"/>
</dbReference>
<dbReference type="SMART" id="SM00388">
    <property type="entry name" value="HisKA"/>
    <property type="match status" value="1"/>
</dbReference>
<accession>A0A6C7E3G3</accession>
<dbReference type="FunFam" id="3.30.565.10:FF:000006">
    <property type="entry name" value="Sensor histidine kinase WalK"/>
    <property type="match status" value="1"/>
</dbReference>
<feature type="region of interest" description="Disordered" evidence="12">
    <location>
        <begin position="39"/>
        <end position="68"/>
    </location>
</feature>
<dbReference type="EC" id="2.7.13.3" evidence="4"/>
<dbReference type="InterPro" id="IPR003661">
    <property type="entry name" value="HisK_dim/P_dom"/>
</dbReference>
<dbReference type="Gene3D" id="6.10.340.10">
    <property type="match status" value="1"/>
</dbReference>
<keyword evidence="11 13" id="KW-0472">Membrane</keyword>
<dbReference type="EMBL" id="AP012057">
    <property type="protein sequence ID" value="BAN00872.1"/>
    <property type="molecule type" value="Genomic_DNA"/>
</dbReference>
<evidence type="ECO:0000313" key="17">
    <source>
        <dbReference type="Proteomes" id="UP000011863"/>
    </source>
</evidence>
<dbReference type="InterPro" id="IPR036097">
    <property type="entry name" value="HisK_dim/P_sf"/>
</dbReference>
<dbReference type="PROSITE" id="PS50109">
    <property type="entry name" value="HIS_KIN"/>
    <property type="match status" value="1"/>
</dbReference>
<name>A0A6C7E3G3_ILUCY</name>
<dbReference type="RefSeq" id="WP_015440120.1">
    <property type="nucleotide sequence ID" value="NC_020520.1"/>
</dbReference>
<dbReference type="FunFam" id="1.10.287.130:FF:000001">
    <property type="entry name" value="Two-component sensor histidine kinase"/>
    <property type="match status" value="1"/>
</dbReference>
<dbReference type="GO" id="GO:0005509">
    <property type="term" value="F:calcium ion binding"/>
    <property type="evidence" value="ECO:0007669"/>
    <property type="project" value="UniProtKB-ARBA"/>
</dbReference>
<dbReference type="GO" id="GO:0005886">
    <property type="term" value="C:plasma membrane"/>
    <property type="evidence" value="ECO:0007669"/>
    <property type="project" value="UniProtKB-SubCell"/>
</dbReference>
<reference evidence="16 17" key="1">
    <citation type="journal article" date="2013" name="Int. J. Syst. Evol. Microbiol.">
        <title>Ilumatobacter nonamiense sp. nov. and Ilumatobacter coccineum sp. nov., isolated from seashore sand.</title>
        <authorList>
            <person name="Matsumoto A."/>
            <person name="Kasai H."/>
            <person name="Matsuo Y."/>
            <person name="Shizuri Y."/>
            <person name="Ichikawa N."/>
            <person name="Fujita N."/>
            <person name="Omura S."/>
            <person name="Takahashi Y."/>
        </authorList>
    </citation>
    <scope>NUCLEOTIDE SEQUENCE [LARGE SCALE GENOMIC DNA]</scope>
    <source>
        <strain evidence="17">NBRC 103263 / KCTC 29153 / YM16-304</strain>
    </source>
</reference>
<dbReference type="PANTHER" id="PTHR45436:SF5">
    <property type="entry name" value="SENSOR HISTIDINE KINASE TRCS"/>
    <property type="match status" value="1"/>
</dbReference>
<dbReference type="CDD" id="cd06225">
    <property type="entry name" value="HAMP"/>
    <property type="match status" value="1"/>
</dbReference>
<evidence type="ECO:0000256" key="3">
    <source>
        <dbReference type="ARBA" id="ARBA00004236"/>
    </source>
</evidence>
<protein>
    <recommendedName>
        <fullName evidence="4">histidine kinase</fullName>
        <ecNumber evidence="4">2.7.13.3</ecNumber>
    </recommendedName>
</protein>
<dbReference type="CDD" id="cd00075">
    <property type="entry name" value="HATPase"/>
    <property type="match status" value="1"/>
</dbReference>
<dbReference type="SMART" id="SM00387">
    <property type="entry name" value="HATPase_c"/>
    <property type="match status" value="1"/>
</dbReference>
<dbReference type="CDD" id="cd00082">
    <property type="entry name" value="HisKA"/>
    <property type="match status" value="1"/>
</dbReference>
<feature type="domain" description="HAMP" evidence="15">
    <location>
        <begin position="180"/>
        <end position="233"/>
    </location>
</feature>
<proteinExistence type="predicted"/>
<evidence type="ECO:0000256" key="7">
    <source>
        <dbReference type="ARBA" id="ARBA00022692"/>
    </source>
</evidence>
<dbReference type="InterPro" id="IPR003594">
    <property type="entry name" value="HATPase_dom"/>
</dbReference>
<evidence type="ECO:0000256" key="9">
    <source>
        <dbReference type="ARBA" id="ARBA00022989"/>
    </source>
</evidence>
<keyword evidence="17" id="KW-1185">Reference proteome</keyword>
<keyword evidence="10" id="KW-0902">Two-component regulatory system</keyword>
<dbReference type="InterPro" id="IPR003660">
    <property type="entry name" value="HAMP_dom"/>
</dbReference>
<evidence type="ECO:0000256" key="4">
    <source>
        <dbReference type="ARBA" id="ARBA00012438"/>
    </source>
</evidence>
<feature type="domain" description="Histidine kinase" evidence="14">
    <location>
        <begin position="241"/>
        <end position="455"/>
    </location>
</feature>
<organism evidence="16 17">
    <name type="scientific">Ilumatobacter coccineus (strain NBRC 103263 / KCTC 29153 / YM16-304)</name>
    <dbReference type="NCBI Taxonomy" id="1313172"/>
    <lineage>
        <taxon>Bacteria</taxon>
        <taxon>Bacillati</taxon>
        <taxon>Actinomycetota</taxon>
        <taxon>Acidimicrobiia</taxon>
        <taxon>Acidimicrobiales</taxon>
        <taxon>Ilumatobacteraceae</taxon>
        <taxon>Ilumatobacter</taxon>
    </lineage>
</organism>
<dbReference type="SUPFAM" id="SSF47384">
    <property type="entry name" value="Homodimeric domain of signal transducing histidine kinase"/>
    <property type="match status" value="1"/>
</dbReference>
<evidence type="ECO:0000259" key="15">
    <source>
        <dbReference type="PROSITE" id="PS50885"/>
    </source>
</evidence>
<dbReference type="InterPro" id="IPR004358">
    <property type="entry name" value="Sig_transdc_His_kin-like_C"/>
</dbReference>
<dbReference type="AlphaFoldDB" id="A0A6C7E3G3"/>
<dbReference type="Pfam" id="PF00672">
    <property type="entry name" value="HAMP"/>
    <property type="match status" value="1"/>
</dbReference>
<dbReference type="Proteomes" id="UP000011863">
    <property type="component" value="Chromosome"/>
</dbReference>
<evidence type="ECO:0000256" key="1">
    <source>
        <dbReference type="ARBA" id="ARBA00000085"/>
    </source>
</evidence>
<dbReference type="GO" id="GO:0000155">
    <property type="term" value="F:phosphorelay sensor kinase activity"/>
    <property type="evidence" value="ECO:0007669"/>
    <property type="project" value="InterPro"/>
</dbReference>
<evidence type="ECO:0000256" key="6">
    <source>
        <dbReference type="ARBA" id="ARBA00022679"/>
    </source>
</evidence>
<evidence type="ECO:0000313" key="16">
    <source>
        <dbReference type="EMBL" id="BAN00872.1"/>
    </source>
</evidence>